<dbReference type="AlphaFoldDB" id="A0A368QA82"/>
<dbReference type="OrthoDB" id="272703at2759"/>
<dbReference type="STRING" id="4555.A0A368QA82"/>
<organism evidence="2">
    <name type="scientific">Setaria italica</name>
    <name type="common">Foxtail millet</name>
    <name type="synonym">Panicum italicum</name>
    <dbReference type="NCBI Taxonomy" id="4555"/>
    <lineage>
        <taxon>Eukaryota</taxon>
        <taxon>Viridiplantae</taxon>
        <taxon>Streptophyta</taxon>
        <taxon>Embryophyta</taxon>
        <taxon>Tracheophyta</taxon>
        <taxon>Spermatophyta</taxon>
        <taxon>Magnoliopsida</taxon>
        <taxon>Liliopsida</taxon>
        <taxon>Poales</taxon>
        <taxon>Poaceae</taxon>
        <taxon>PACMAD clade</taxon>
        <taxon>Panicoideae</taxon>
        <taxon>Panicodae</taxon>
        <taxon>Paniceae</taxon>
        <taxon>Cenchrinae</taxon>
        <taxon>Setaria</taxon>
    </lineage>
</organism>
<evidence type="ECO:0000256" key="1">
    <source>
        <dbReference type="SAM" id="MobiDB-lite"/>
    </source>
</evidence>
<accession>A0A368QA82</accession>
<gene>
    <name evidence="2" type="ORF">SETIT_3G011600v2</name>
</gene>
<evidence type="ECO:0000313" key="2">
    <source>
        <dbReference type="EMBL" id="RCV14849.1"/>
    </source>
</evidence>
<dbReference type="EMBL" id="CM003530">
    <property type="protein sequence ID" value="RCV14849.1"/>
    <property type="molecule type" value="Genomic_DNA"/>
</dbReference>
<reference evidence="2" key="1">
    <citation type="journal article" date="2012" name="Nat. Biotechnol.">
        <title>Reference genome sequence of the model plant Setaria.</title>
        <authorList>
            <person name="Bennetzen J.L."/>
            <person name="Schmutz J."/>
            <person name="Wang H."/>
            <person name="Percifield R."/>
            <person name="Hawkins J."/>
            <person name="Pontaroli A.C."/>
            <person name="Estep M."/>
            <person name="Feng L."/>
            <person name="Vaughn J.N."/>
            <person name="Grimwood J."/>
            <person name="Jenkins J."/>
            <person name="Barry K."/>
            <person name="Lindquist E."/>
            <person name="Hellsten U."/>
            <person name="Deshpande S."/>
            <person name="Wang X."/>
            <person name="Wu X."/>
            <person name="Mitros T."/>
            <person name="Triplett J."/>
            <person name="Yang X."/>
            <person name="Ye C.Y."/>
            <person name="Mauro-Herrera M."/>
            <person name="Wang L."/>
            <person name="Li P."/>
            <person name="Sharma M."/>
            <person name="Sharma R."/>
            <person name="Ronald P.C."/>
            <person name="Panaud O."/>
            <person name="Kellogg E.A."/>
            <person name="Brutnell T.P."/>
            <person name="Doust A.N."/>
            <person name="Tuskan G.A."/>
            <person name="Rokhsar D."/>
            <person name="Devos K.M."/>
        </authorList>
    </citation>
    <scope>NUCLEOTIDE SEQUENCE [LARGE SCALE GENOMIC DNA]</scope>
    <source>
        <strain evidence="2">Yugu1</strain>
    </source>
</reference>
<name>A0A368QA82_SETIT</name>
<feature type="region of interest" description="Disordered" evidence="1">
    <location>
        <begin position="1"/>
        <end position="65"/>
    </location>
</feature>
<feature type="compositionally biased region" description="Acidic residues" evidence="1">
    <location>
        <begin position="28"/>
        <end position="46"/>
    </location>
</feature>
<reference evidence="2" key="2">
    <citation type="submission" date="2015-07" db="EMBL/GenBank/DDBJ databases">
        <authorList>
            <person name="Noorani M."/>
        </authorList>
    </citation>
    <scope>NUCLEOTIDE SEQUENCE</scope>
    <source>
        <strain evidence="2">Yugu1</strain>
    </source>
</reference>
<proteinExistence type="predicted"/>
<protein>
    <submittedName>
        <fullName evidence="2">Uncharacterized protein</fullName>
    </submittedName>
</protein>
<sequence length="112" mass="12276">MGKRGFIGQLQEDKSDDMSAAAGYKEGSEEEPYECEFYGDDDDEPQDVEHCDGTALPEDEDASDDEPFEVELCNDEGSSKCGSSHPESHTNLVLMATIYAGSSCMRLSYVMV</sequence>